<keyword evidence="6" id="KW-0067">ATP-binding</keyword>
<accession>A0A5R9EEN0</accession>
<evidence type="ECO:0000256" key="8">
    <source>
        <dbReference type="ARBA" id="ARBA00033408"/>
    </source>
</evidence>
<dbReference type="Pfam" id="PF02463">
    <property type="entry name" value="SMC_N"/>
    <property type="match status" value="1"/>
</dbReference>
<dbReference type="PANTHER" id="PTHR11059:SF0">
    <property type="entry name" value="DNA REPAIR PROTEIN RECN"/>
    <property type="match status" value="1"/>
</dbReference>
<dbReference type="PANTHER" id="PTHR11059">
    <property type="entry name" value="DNA REPAIR PROTEIN RECN"/>
    <property type="match status" value="1"/>
</dbReference>
<dbReference type="GO" id="GO:0006310">
    <property type="term" value="P:DNA recombination"/>
    <property type="evidence" value="ECO:0007669"/>
    <property type="project" value="InterPro"/>
</dbReference>
<keyword evidence="5 9" id="KW-0227">DNA damage</keyword>
<dbReference type="FunFam" id="3.40.50.300:FF:000356">
    <property type="entry name" value="DNA repair protein RecN"/>
    <property type="match status" value="1"/>
</dbReference>
<comment type="function">
    <text evidence="1 9">May be involved in recombinational repair of damaged DNA.</text>
</comment>
<organism evidence="12 13">
    <name type="scientific">Ruoffia tabacinasalis</name>
    <dbReference type="NCBI Taxonomy" id="87458"/>
    <lineage>
        <taxon>Bacteria</taxon>
        <taxon>Bacillati</taxon>
        <taxon>Bacillota</taxon>
        <taxon>Bacilli</taxon>
        <taxon>Lactobacillales</taxon>
        <taxon>Aerococcaceae</taxon>
        <taxon>Ruoffia</taxon>
    </lineage>
</organism>
<dbReference type="OrthoDB" id="9806954at2"/>
<feature type="coiled-coil region" evidence="10">
    <location>
        <begin position="282"/>
        <end position="316"/>
    </location>
</feature>
<dbReference type="GO" id="GO:0006281">
    <property type="term" value="P:DNA repair"/>
    <property type="evidence" value="ECO:0007669"/>
    <property type="project" value="UniProtKB-KW"/>
</dbReference>
<dbReference type="GO" id="GO:0043590">
    <property type="term" value="C:bacterial nucleoid"/>
    <property type="evidence" value="ECO:0007669"/>
    <property type="project" value="TreeGrafter"/>
</dbReference>
<feature type="domain" description="RecF/RecN/SMC N-terminal" evidence="11">
    <location>
        <begin position="1"/>
        <end position="526"/>
    </location>
</feature>
<keyword evidence="7 9" id="KW-0234">DNA repair</keyword>
<dbReference type="RefSeq" id="WP_138404073.1">
    <property type="nucleotide sequence ID" value="NZ_VBSP01000008.1"/>
</dbReference>
<dbReference type="SUPFAM" id="SSF52540">
    <property type="entry name" value="P-loop containing nucleoside triphosphate hydrolases"/>
    <property type="match status" value="2"/>
</dbReference>
<dbReference type="Gene3D" id="3.40.50.300">
    <property type="entry name" value="P-loop containing nucleotide triphosphate hydrolases"/>
    <property type="match status" value="2"/>
</dbReference>
<dbReference type="GO" id="GO:0005524">
    <property type="term" value="F:ATP binding"/>
    <property type="evidence" value="ECO:0007669"/>
    <property type="project" value="UniProtKB-KW"/>
</dbReference>
<evidence type="ECO:0000256" key="9">
    <source>
        <dbReference type="PIRNR" id="PIRNR003128"/>
    </source>
</evidence>
<evidence type="ECO:0000256" key="10">
    <source>
        <dbReference type="SAM" id="Coils"/>
    </source>
</evidence>
<dbReference type="Proteomes" id="UP000306420">
    <property type="component" value="Unassembled WGS sequence"/>
</dbReference>
<dbReference type="GO" id="GO:0009432">
    <property type="term" value="P:SOS response"/>
    <property type="evidence" value="ECO:0007669"/>
    <property type="project" value="TreeGrafter"/>
</dbReference>
<dbReference type="CDD" id="cd03241">
    <property type="entry name" value="ABC_RecN"/>
    <property type="match status" value="2"/>
</dbReference>
<dbReference type="AlphaFoldDB" id="A0A5R9EEN0"/>
<dbReference type="InterPro" id="IPR027417">
    <property type="entry name" value="P-loop_NTPase"/>
</dbReference>
<evidence type="ECO:0000259" key="11">
    <source>
        <dbReference type="Pfam" id="PF02463"/>
    </source>
</evidence>
<reference evidence="12 13" key="1">
    <citation type="submission" date="2019-05" db="EMBL/GenBank/DDBJ databases">
        <title>The metagenome of a microbial culture collection derived from dairy environment covers the genomic content of the human microbiome.</title>
        <authorList>
            <person name="Roder T."/>
            <person name="Wuthrich D."/>
            <person name="Sattari Z."/>
            <person name="Von Ah U."/>
            <person name="Bar C."/>
            <person name="Ronchi F."/>
            <person name="Macpherson A.J."/>
            <person name="Ganal-Vonarburg S.C."/>
            <person name="Bruggmann R."/>
            <person name="Vergeres G."/>
        </authorList>
    </citation>
    <scope>NUCLEOTIDE SEQUENCE [LARGE SCALE GENOMIC DNA]</scope>
    <source>
        <strain evidence="12 13">FAM 24227</strain>
    </source>
</reference>
<dbReference type="FunFam" id="3.40.50.300:FF:000319">
    <property type="entry name" value="DNA repair protein RecN"/>
    <property type="match status" value="1"/>
</dbReference>
<keyword evidence="10" id="KW-0175">Coiled coil</keyword>
<proteinExistence type="inferred from homology"/>
<dbReference type="PIRSF" id="PIRSF003128">
    <property type="entry name" value="RecN"/>
    <property type="match status" value="1"/>
</dbReference>
<evidence type="ECO:0000256" key="4">
    <source>
        <dbReference type="ARBA" id="ARBA00022741"/>
    </source>
</evidence>
<comment type="similarity">
    <text evidence="2 9">Belongs to the RecN family.</text>
</comment>
<evidence type="ECO:0000256" key="2">
    <source>
        <dbReference type="ARBA" id="ARBA00009441"/>
    </source>
</evidence>
<feature type="coiled-coil region" evidence="10">
    <location>
        <begin position="348"/>
        <end position="379"/>
    </location>
</feature>
<evidence type="ECO:0000256" key="6">
    <source>
        <dbReference type="ARBA" id="ARBA00022840"/>
    </source>
</evidence>
<dbReference type="InterPro" id="IPR004604">
    <property type="entry name" value="DNA_recomb/repair_RecN"/>
</dbReference>
<evidence type="ECO:0000256" key="3">
    <source>
        <dbReference type="ARBA" id="ARBA00021315"/>
    </source>
</evidence>
<name>A0A5R9EEN0_9LACT</name>
<gene>
    <name evidence="12" type="primary">recN</name>
    <name evidence="12" type="ORF">FEZ33_03805</name>
</gene>
<dbReference type="NCBIfam" id="TIGR00634">
    <property type="entry name" value="recN"/>
    <property type="match status" value="1"/>
</dbReference>
<keyword evidence="4" id="KW-0547">Nucleotide-binding</keyword>
<sequence length="577" mass="65811">MLQSLTIENFAIIEAVNIDFTEGMTVLSGETGAGKSIIIDALGILCGGRGSSDYIRHGDDKLLIEGLFTLEQIPEDLEDVLVEFGLEVNIAMDGLIIRREINKSGKNTIRINGQLANVTLLKEIGNYLVDIHGQNEHQELLDRTKHLSLLDNYGNKRIKKELEDYQKAYITYSQLRKEWLDAQQSDTNDRQRVNFLEFQINEIEEAQIVIGEDEELEEMSKQLQHAQQINQNMSTINSLLSESDQSVITQLDQILLLLEEIKDYQPQLAKIHDGLSSSKYDLEEYSHQLAALDNDFDEENQTIDQVEDRLGELSRLKRKYGMELSEILDYFNEISEEVYQIIHRESYLEELEAQLSEAYQSALDKAKRLNDKRQSIAQDLISAIEAELKDLYMENSRFTVRFSEPSIDTALNMVNIDEIVRLTPTGFNSVEFYVATNVGEEQKPLVQVASGGELSRFMLALKTVFSRETSPKVMVFDEIDTGVSGRVGQAIAEKIREVSHFHQVFCITHLPQVAAISNKQLYIFKHVEDQKTATNVKQLSSNERIEAIALMLSGRDMTQTSLRMAKELLKEYHPMKK</sequence>
<dbReference type="InterPro" id="IPR003395">
    <property type="entry name" value="RecF/RecN/SMC_N"/>
</dbReference>
<evidence type="ECO:0000256" key="5">
    <source>
        <dbReference type="ARBA" id="ARBA00022763"/>
    </source>
</evidence>
<comment type="caution">
    <text evidence="12">The sequence shown here is derived from an EMBL/GenBank/DDBJ whole genome shotgun (WGS) entry which is preliminary data.</text>
</comment>
<protein>
    <recommendedName>
        <fullName evidence="3 9">DNA repair protein RecN</fullName>
    </recommendedName>
    <alternativeName>
        <fullName evidence="8 9">Recombination protein N</fullName>
    </alternativeName>
</protein>
<dbReference type="EMBL" id="VBSP01000008">
    <property type="protein sequence ID" value="TLQ48785.1"/>
    <property type="molecule type" value="Genomic_DNA"/>
</dbReference>
<evidence type="ECO:0000256" key="7">
    <source>
        <dbReference type="ARBA" id="ARBA00023204"/>
    </source>
</evidence>
<evidence type="ECO:0000256" key="1">
    <source>
        <dbReference type="ARBA" id="ARBA00003618"/>
    </source>
</evidence>
<evidence type="ECO:0000313" key="13">
    <source>
        <dbReference type="Proteomes" id="UP000306420"/>
    </source>
</evidence>
<evidence type="ECO:0000313" key="12">
    <source>
        <dbReference type="EMBL" id="TLQ48785.1"/>
    </source>
</evidence>